<reference evidence="1" key="1">
    <citation type="journal article" date="2021" name="Proc. Natl. Acad. Sci. U.S.A.">
        <title>A Catalog of Tens of Thousands of Viruses from Human Metagenomes Reveals Hidden Associations with Chronic Diseases.</title>
        <authorList>
            <person name="Tisza M.J."/>
            <person name="Buck C.B."/>
        </authorList>
    </citation>
    <scope>NUCLEOTIDE SEQUENCE</scope>
    <source>
        <strain evidence="1">CtMYd37</strain>
    </source>
</reference>
<name>A0A8S5M4J7_9CAUD</name>
<protein>
    <submittedName>
        <fullName evidence="1">Uncharacterized protein</fullName>
    </submittedName>
</protein>
<proteinExistence type="predicted"/>
<evidence type="ECO:0000313" key="1">
    <source>
        <dbReference type="EMBL" id="DAD77154.1"/>
    </source>
</evidence>
<sequence length="62" mass="6750">MKSPGKVCKPLPRIFAFAAAMAMRTAAARLMRAAMFGLDLNDTQSTDMSRVSYEGNLIRPDG</sequence>
<dbReference type="EMBL" id="BK014818">
    <property type="protein sequence ID" value="DAD77154.1"/>
    <property type="molecule type" value="Genomic_DNA"/>
</dbReference>
<organism evidence="1">
    <name type="scientific">Siphoviridae sp. ctMYd37</name>
    <dbReference type="NCBI Taxonomy" id="2826260"/>
    <lineage>
        <taxon>Viruses</taxon>
        <taxon>Duplodnaviria</taxon>
        <taxon>Heunggongvirae</taxon>
        <taxon>Uroviricota</taxon>
        <taxon>Caudoviricetes</taxon>
    </lineage>
</organism>
<accession>A0A8S5M4J7</accession>